<name>A0A9N9ZYM1_BEMTA</name>
<dbReference type="SUPFAM" id="SSF50249">
    <property type="entry name" value="Nucleic acid-binding proteins"/>
    <property type="match status" value="2"/>
</dbReference>
<keyword evidence="2" id="KW-1185">Reference proteome</keyword>
<accession>A0A9N9ZYM1</accession>
<organism evidence="1 2">
    <name type="scientific">Bemisia tabaci</name>
    <name type="common">Sweetpotato whitefly</name>
    <name type="synonym">Aleurodes tabaci</name>
    <dbReference type="NCBI Taxonomy" id="7038"/>
    <lineage>
        <taxon>Eukaryota</taxon>
        <taxon>Metazoa</taxon>
        <taxon>Ecdysozoa</taxon>
        <taxon>Arthropoda</taxon>
        <taxon>Hexapoda</taxon>
        <taxon>Insecta</taxon>
        <taxon>Pterygota</taxon>
        <taxon>Neoptera</taxon>
        <taxon>Paraneoptera</taxon>
        <taxon>Hemiptera</taxon>
        <taxon>Sternorrhyncha</taxon>
        <taxon>Aleyrodoidea</taxon>
        <taxon>Aleyrodidae</taxon>
        <taxon>Aleyrodinae</taxon>
        <taxon>Bemisia</taxon>
    </lineage>
</organism>
<gene>
    <name evidence="1" type="ORF">BEMITA_LOCUS1644</name>
</gene>
<dbReference type="InterPro" id="IPR012340">
    <property type="entry name" value="NA-bd_OB-fold"/>
</dbReference>
<sequence length="324" mass="36356">MRIMRLLILYFKRKITGWTHEDQNPSFLALKMQKSAILAFCSQTAARPSLDLNVAAFDALFHNDPIAGVKSPSSPNPKLVFSVEAHAEVKVQPYLPQGLVLPEAGPSTNYIGLGPGEEDTDIDDVISEVDEQDNNKKSTWHFNAKVCNRPILLTGFNEQAEKLASILELNESYQISKAIVKPAAPLFNKTSHPYELIASQKTQIERVSKNKVNLPDVTHNFAAFEDINNNLIPQNTIVHVEGTVTEVFSASSGINTYQKPYERRAVTLTDYADNKLNLILWNANVNIIQKEHIGRRVKIFDTKISLFQEAVYVNASNSRMEIDY</sequence>
<proteinExistence type="predicted"/>
<evidence type="ECO:0000313" key="1">
    <source>
        <dbReference type="EMBL" id="CAH0382055.1"/>
    </source>
</evidence>
<protein>
    <recommendedName>
        <fullName evidence="3">Replication protein A OB domain-containing protein</fullName>
    </recommendedName>
</protein>
<dbReference type="Gene3D" id="2.40.50.140">
    <property type="entry name" value="Nucleic acid-binding proteins"/>
    <property type="match status" value="2"/>
</dbReference>
<reference evidence="1" key="1">
    <citation type="submission" date="2021-12" db="EMBL/GenBank/DDBJ databases">
        <authorList>
            <person name="King R."/>
        </authorList>
    </citation>
    <scope>NUCLEOTIDE SEQUENCE</scope>
</reference>
<dbReference type="AlphaFoldDB" id="A0A9N9ZYM1"/>
<evidence type="ECO:0000313" key="2">
    <source>
        <dbReference type="Proteomes" id="UP001152759"/>
    </source>
</evidence>
<dbReference type="EMBL" id="OU963862">
    <property type="protein sequence ID" value="CAH0382055.1"/>
    <property type="molecule type" value="Genomic_DNA"/>
</dbReference>
<evidence type="ECO:0008006" key="3">
    <source>
        <dbReference type="Google" id="ProtNLM"/>
    </source>
</evidence>
<dbReference type="Proteomes" id="UP001152759">
    <property type="component" value="Chromosome 1"/>
</dbReference>